<gene>
    <name evidence="6" type="ORF">NCAST_26_00030</name>
</gene>
<dbReference type="PANTHER" id="PTHR42794:SF2">
    <property type="entry name" value="ABC TRANSPORTER ATP-BINDING PROTEIN"/>
    <property type="match status" value="1"/>
</dbReference>
<dbReference type="InterPro" id="IPR027417">
    <property type="entry name" value="P-loop_NTPase"/>
</dbReference>
<reference evidence="6 7" key="1">
    <citation type="journal article" date="2014" name="BMC Genomics">
        <title>Genome based analysis of type-I polyketide synthase and nonribosomal peptide synthetase gene clusters in seven strains of five representative Nocardia species.</title>
        <authorList>
            <person name="Komaki H."/>
            <person name="Ichikawa N."/>
            <person name="Hosoyama A."/>
            <person name="Takahashi-Nakaguchi A."/>
            <person name="Matsuzawa T."/>
            <person name="Suzuki K."/>
            <person name="Fujita N."/>
            <person name="Gonoi T."/>
        </authorList>
    </citation>
    <scope>NUCLEOTIDE SEQUENCE [LARGE SCALE GENOMIC DNA]</scope>
    <source>
        <strain evidence="6 7">NBRC 15531</strain>
    </source>
</reference>
<dbReference type="InterPro" id="IPR017871">
    <property type="entry name" value="ABC_transporter-like_CS"/>
</dbReference>
<dbReference type="CDD" id="cd03214">
    <property type="entry name" value="ABC_Iron-Siderophores_B12_Hemin"/>
    <property type="match status" value="1"/>
</dbReference>
<dbReference type="RefSeq" id="WP_022566569.1">
    <property type="nucleotide sequence ID" value="NZ_VBUS01000006.1"/>
</dbReference>
<dbReference type="PROSITE" id="PS50893">
    <property type="entry name" value="ABC_TRANSPORTER_2"/>
    <property type="match status" value="1"/>
</dbReference>
<evidence type="ECO:0000256" key="4">
    <source>
        <dbReference type="SAM" id="MobiDB-lite"/>
    </source>
</evidence>
<evidence type="ECO:0000259" key="5">
    <source>
        <dbReference type="PROSITE" id="PS50893"/>
    </source>
</evidence>
<organism evidence="6 7">
    <name type="scientific">Nocardia asteroides NBRC 15531</name>
    <dbReference type="NCBI Taxonomy" id="1110697"/>
    <lineage>
        <taxon>Bacteria</taxon>
        <taxon>Bacillati</taxon>
        <taxon>Actinomycetota</taxon>
        <taxon>Actinomycetes</taxon>
        <taxon>Mycobacteriales</taxon>
        <taxon>Nocardiaceae</taxon>
        <taxon>Nocardia</taxon>
    </lineage>
</organism>
<dbReference type="FunFam" id="3.40.50.300:FF:000134">
    <property type="entry name" value="Iron-enterobactin ABC transporter ATP-binding protein"/>
    <property type="match status" value="1"/>
</dbReference>
<dbReference type="PROSITE" id="PS00211">
    <property type="entry name" value="ABC_TRANSPORTER_1"/>
    <property type="match status" value="1"/>
</dbReference>
<sequence>MRTPEGGAHHPPPTPDGEPCLPGEATRIARSATEAQPDELACAVDGPRGVVVGASFPVAPSESVGISGASACYSGSGTSGGSIPLRVEGFGGGSGAGSIQAEGLTCAVGRRRNVVVDADFSIAPGETVGIVGPNGSGKTTLLRTLAGLRKPGRGRVLVDGRVLHELRARQRATAVALVAQDESPPADMLVGEVVALGLTPYLPPWGLGDPRERKQIVEALAAVDLSGFADRPVQQLSGGERQRVLLARALLQDTPVLLLDEPTNHLDITHQLELLDLVRGLRRTVVAALHDLSLADRYCDRIIVLHNGIARPPAPPAEALTPEVVSEVFGVDASRVEHPVTGEPHLLITPRKAR</sequence>
<keyword evidence="3 6" id="KW-0067">ATP-binding</keyword>
<dbReference type="InterPro" id="IPR003593">
    <property type="entry name" value="AAA+_ATPase"/>
</dbReference>
<dbReference type="Proteomes" id="UP000017048">
    <property type="component" value="Unassembled WGS sequence"/>
</dbReference>
<dbReference type="Pfam" id="PF00005">
    <property type="entry name" value="ABC_tran"/>
    <property type="match status" value="1"/>
</dbReference>
<dbReference type="PANTHER" id="PTHR42794">
    <property type="entry name" value="HEMIN IMPORT ATP-BINDING PROTEIN HMUV"/>
    <property type="match status" value="1"/>
</dbReference>
<name>U5EF51_NOCAS</name>
<comment type="caution">
    <text evidence="6">The sequence shown here is derived from an EMBL/GenBank/DDBJ whole genome shotgun (WGS) entry which is preliminary data.</text>
</comment>
<evidence type="ECO:0000256" key="3">
    <source>
        <dbReference type="ARBA" id="ARBA00022840"/>
    </source>
</evidence>
<keyword evidence="2" id="KW-0547">Nucleotide-binding</keyword>
<dbReference type="SMART" id="SM00382">
    <property type="entry name" value="AAA"/>
    <property type="match status" value="1"/>
</dbReference>
<accession>U5EF51</accession>
<protein>
    <submittedName>
        <fullName evidence="6">ABC transporter ATP-binding protein</fullName>
    </submittedName>
</protein>
<proteinExistence type="predicted"/>
<evidence type="ECO:0000256" key="2">
    <source>
        <dbReference type="ARBA" id="ARBA00022741"/>
    </source>
</evidence>
<dbReference type="Gene3D" id="3.40.50.300">
    <property type="entry name" value="P-loop containing nucleotide triphosphate hydrolases"/>
    <property type="match status" value="1"/>
</dbReference>
<dbReference type="SUPFAM" id="SSF52540">
    <property type="entry name" value="P-loop containing nucleoside triphosphate hydrolases"/>
    <property type="match status" value="1"/>
</dbReference>
<evidence type="ECO:0000256" key="1">
    <source>
        <dbReference type="ARBA" id="ARBA00022448"/>
    </source>
</evidence>
<dbReference type="GeneID" id="91516406"/>
<evidence type="ECO:0000313" key="7">
    <source>
        <dbReference type="Proteomes" id="UP000017048"/>
    </source>
</evidence>
<dbReference type="STRING" id="1824.SAMN05444423_1104"/>
<dbReference type="AlphaFoldDB" id="U5EF51"/>
<dbReference type="GO" id="GO:0005524">
    <property type="term" value="F:ATP binding"/>
    <property type="evidence" value="ECO:0007669"/>
    <property type="project" value="UniProtKB-KW"/>
</dbReference>
<evidence type="ECO:0000313" key="6">
    <source>
        <dbReference type="EMBL" id="GAD85026.1"/>
    </source>
</evidence>
<dbReference type="InterPro" id="IPR003439">
    <property type="entry name" value="ABC_transporter-like_ATP-bd"/>
</dbReference>
<dbReference type="OrthoDB" id="3579586at2"/>
<keyword evidence="1" id="KW-0813">Transport</keyword>
<feature type="region of interest" description="Disordered" evidence="4">
    <location>
        <begin position="1"/>
        <end position="23"/>
    </location>
</feature>
<dbReference type="GO" id="GO:0016887">
    <property type="term" value="F:ATP hydrolysis activity"/>
    <property type="evidence" value="ECO:0007669"/>
    <property type="project" value="InterPro"/>
</dbReference>
<dbReference type="EMBL" id="BAFO02000026">
    <property type="protein sequence ID" value="GAD85026.1"/>
    <property type="molecule type" value="Genomic_DNA"/>
</dbReference>
<feature type="domain" description="ABC transporter" evidence="5">
    <location>
        <begin position="99"/>
        <end position="332"/>
    </location>
</feature>
<keyword evidence="7" id="KW-1185">Reference proteome</keyword>
<dbReference type="eggNOG" id="COG1120">
    <property type="taxonomic scope" value="Bacteria"/>
</dbReference>